<evidence type="ECO:0000313" key="1">
    <source>
        <dbReference type="EMBL" id="CRY93686.1"/>
    </source>
</evidence>
<sequence>MSLTQRLGGLIDAFRPAEGQPPQQLGAFFRWCLRGAWGPLILAGLISSLAGTTEVVSSVILG</sequence>
<dbReference type="EMBL" id="LN852739">
    <property type="protein sequence ID" value="CRY93686.1"/>
    <property type="molecule type" value="Genomic_DNA"/>
</dbReference>
<protein>
    <recommendedName>
        <fullName evidence="2">ABC transmembrane type-1 domain-containing protein</fullName>
    </recommendedName>
</protein>
<name>A0A0H5PV85_9ZZZZ</name>
<reference evidence="1" key="2">
    <citation type="submission" date="2015-07" db="EMBL/GenBank/DDBJ databases">
        <title>Plasmids, circular viruses and viroids from rat gut.</title>
        <authorList>
            <person name="Jorgensen T.J."/>
            <person name="Hansen M.A."/>
            <person name="Xu Z."/>
            <person name="Tabak M.A."/>
            <person name="Sorensen S.J."/>
            <person name="Hansen L.H."/>
        </authorList>
    </citation>
    <scope>NUCLEOTIDE SEQUENCE</scope>
    <source>
        <plasmid evidence="1">pRGRH0047</plasmid>
    </source>
</reference>
<proteinExistence type="predicted"/>
<evidence type="ECO:0008006" key="2">
    <source>
        <dbReference type="Google" id="ProtNLM"/>
    </source>
</evidence>
<organism evidence="1">
    <name type="scientific">uncultured prokaryote</name>
    <dbReference type="NCBI Taxonomy" id="198431"/>
    <lineage>
        <taxon>unclassified sequences</taxon>
        <taxon>environmental samples</taxon>
    </lineage>
</organism>
<keyword evidence="1" id="KW-0614">Plasmid</keyword>
<dbReference type="AlphaFoldDB" id="A0A0H5PV85"/>
<geneLocation type="plasmid" evidence="1">
    <name>pRGRH0047</name>
</geneLocation>
<reference evidence="1" key="1">
    <citation type="submission" date="2015-06" db="EMBL/GenBank/DDBJ databases">
        <authorList>
            <person name="Joergensen T."/>
        </authorList>
    </citation>
    <scope>NUCLEOTIDE SEQUENCE</scope>
    <source>
        <plasmid evidence="1">pRGRH0047</plasmid>
    </source>
</reference>
<accession>A0A0H5PV85</accession>